<dbReference type="RefSeq" id="WP_408632350.1">
    <property type="nucleotide sequence ID" value="NZ_CBCSKE010000027.1"/>
</dbReference>
<feature type="domain" description="NUMOD4" evidence="2">
    <location>
        <begin position="5"/>
        <end position="49"/>
    </location>
</feature>
<proteinExistence type="predicted"/>
<dbReference type="InterPro" id="IPR010902">
    <property type="entry name" value="NUMOD4"/>
</dbReference>
<dbReference type="AlphaFoldDB" id="A0A447G8Z2"/>
<dbReference type="EMBL" id="LR130759">
    <property type="protein sequence ID" value="VDM86960.1"/>
    <property type="molecule type" value="Genomic_DNA"/>
</dbReference>
<organism evidence="3 4">
    <name type="scientific">Mycobacterium basiliense</name>
    <dbReference type="NCBI Taxonomy" id="2094119"/>
    <lineage>
        <taxon>Bacteria</taxon>
        <taxon>Bacillati</taxon>
        <taxon>Actinomycetota</taxon>
        <taxon>Actinomycetes</taxon>
        <taxon>Mycobacteriales</taxon>
        <taxon>Mycobacteriaceae</taxon>
        <taxon>Mycobacterium</taxon>
    </lineage>
</organism>
<gene>
    <name evidence="3" type="ORF">MB901379_00489</name>
</gene>
<sequence length="101" mass="11309">MTGVELWEPLPGGWPYQRSNRGRVRSLDRLTHGGRRTWRGRILKVQHPSGGRRAGGGGPRVTLSDGNRRATYYVRTGRLSCWRDHPRPAAESRSNASETSA</sequence>
<dbReference type="Proteomes" id="UP000269998">
    <property type="component" value="Chromosome"/>
</dbReference>
<accession>A0A447G8Z2</accession>
<keyword evidence="4" id="KW-1185">Reference proteome</keyword>
<dbReference type="Pfam" id="PF07463">
    <property type="entry name" value="NUMOD4"/>
    <property type="match status" value="1"/>
</dbReference>
<evidence type="ECO:0000256" key="1">
    <source>
        <dbReference type="SAM" id="MobiDB-lite"/>
    </source>
</evidence>
<reference evidence="4" key="1">
    <citation type="submission" date="2018-02" db="EMBL/GenBank/DDBJ databases">
        <authorList>
            <person name="Seth-Smith MB H."/>
            <person name="Seth-Smith H."/>
        </authorList>
    </citation>
    <scope>NUCLEOTIDE SEQUENCE [LARGE SCALE GENOMIC DNA]</scope>
</reference>
<feature type="region of interest" description="Disordered" evidence="1">
    <location>
        <begin position="47"/>
        <end position="69"/>
    </location>
</feature>
<dbReference type="KEGG" id="mbai:MB901379_00489"/>
<name>A0A447G8Z2_9MYCO</name>
<evidence type="ECO:0000313" key="3">
    <source>
        <dbReference type="EMBL" id="VDM86960.1"/>
    </source>
</evidence>
<dbReference type="GO" id="GO:0016788">
    <property type="term" value="F:hydrolase activity, acting on ester bonds"/>
    <property type="evidence" value="ECO:0007669"/>
    <property type="project" value="InterPro"/>
</dbReference>
<evidence type="ECO:0000313" key="4">
    <source>
        <dbReference type="Proteomes" id="UP000269998"/>
    </source>
</evidence>
<evidence type="ECO:0000259" key="2">
    <source>
        <dbReference type="Pfam" id="PF07463"/>
    </source>
</evidence>
<protein>
    <submittedName>
        <fullName evidence="3">NUMOD4 motif</fullName>
    </submittedName>
</protein>